<evidence type="ECO:0000313" key="6">
    <source>
        <dbReference type="EMBL" id="GJT91424.1"/>
    </source>
</evidence>
<proteinExistence type="inferred from homology"/>
<dbReference type="Proteomes" id="UP001151760">
    <property type="component" value="Unassembled WGS sequence"/>
</dbReference>
<comment type="caution">
    <text evidence="6">The sequence shown here is derived from an EMBL/GenBank/DDBJ whole genome shotgun (WGS) entry which is preliminary data.</text>
</comment>
<reference evidence="6" key="1">
    <citation type="journal article" date="2022" name="Int. J. Mol. Sci.">
        <title>Draft Genome of Tanacetum Coccineum: Genomic Comparison of Closely Related Tanacetum-Family Plants.</title>
        <authorList>
            <person name="Yamashiro T."/>
            <person name="Shiraishi A."/>
            <person name="Nakayama K."/>
            <person name="Satake H."/>
        </authorList>
    </citation>
    <scope>NUCLEOTIDE SEQUENCE</scope>
</reference>
<dbReference type="Pfam" id="PF10280">
    <property type="entry name" value="Med11"/>
    <property type="match status" value="1"/>
</dbReference>
<comment type="subunit">
    <text evidence="4">Component of the Mediator complex.</text>
</comment>
<feature type="non-terminal residue" evidence="6">
    <location>
        <position position="100"/>
    </location>
</feature>
<keyword evidence="4" id="KW-0805">Transcription regulation</keyword>
<sequence>MDSQNQNASLQRLQNVEKRIVSVLKLAGGAMEEFSNPSGPRKELVNSHCSEFIQLMKFAMMRLETGNNDIIDDEDALPYDLADSDDEDLVNVDDDDGVNV</sequence>
<evidence type="ECO:0000256" key="2">
    <source>
        <dbReference type="ARBA" id="ARBA00008186"/>
    </source>
</evidence>
<name>A0ABQ5HVH0_9ASTR</name>
<keyword evidence="4" id="KW-0010">Activator</keyword>
<dbReference type="InterPro" id="IPR019404">
    <property type="entry name" value="Mediator_Med11"/>
</dbReference>
<dbReference type="PANTHER" id="PTHR22890">
    <property type="entry name" value="MEDIATOR OF RNA POLYMERASE II TRANSCRIPTION SUBUNIT 11"/>
    <property type="match status" value="1"/>
</dbReference>
<reference evidence="6" key="2">
    <citation type="submission" date="2022-01" db="EMBL/GenBank/DDBJ databases">
        <authorList>
            <person name="Yamashiro T."/>
            <person name="Shiraishi A."/>
            <person name="Satake H."/>
            <person name="Nakayama K."/>
        </authorList>
    </citation>
    <scope>NUCLEOTIDE SEQUENCE</scope>
</reference>
<comment type="similarity">
    <text evidence="2 4">Belongs to the Mediator complex subunit 11 family.</text>
</comment>
<evidence type="ECO:0000313" key="7">
    <source>
        <dbReference type="Proteomes" id="UP001151760"/>
    </source>
</evidence>
<accession>A0ABQ5HVH0</accession>
<keyword evidence="7" id="KW-1185">Reference proteome</keyword>
<protein>
    <recommendedName>
        <fullName evidence="4">Mediator of RNA polymerase II transcription subunit 11</fullName>
    </recommendedName>
    <alternativeName>
        <fullName evidence="4">Mediator complex subunit 11</fullName>
    </alternativeName>
</protein>
<feature type="region of interest" description="Disordered" evidence="5">
    <location>
        <begin position="81"/>
        <end position="100"/>
    </location>
</feature>
<dbReference type="EMBL" id="BQNB010020018">
    <property type="protein sequence ID" value="GJT91424.1"/>
    <property type="molecule type" value="Genomic_DNA"/>
</dbReference>
<evidence type="ECO:0000256" key="4">
    <source>
        <dbReference type="RuleBase" id="RU364147"/>
    </source>
</evidence>
<keyword evidence="3 4" id="KW-0539">Nucleus</keyword>
<comment type="subcellular location">
    <subcellularLocation>
        <location evidence="1 4">Nucleus</location>
    </subcellularLocation>
</comment>
<keyword evidence="4" id="KW-0804">Transcription</keyword>
<gene>
    <name evidence="4" type="primary">MED11</name>
    <name evidence="6" type="ORF">Tco_1080269</name>
</gene>
<evidence type="ECO:0000256" key="1">
    <source>
        <dbReference type="ARBA" id="ARBA00004123"/>
    </source>
</evidence>
<evidence type="ECO:0000256" key="3">
    <source>
        <dbReference type="ARBA" id="ARBA00023242"/>
    </source>
</evidence>
<organism evidence="6 7">
    <name type="scientific">Tanacetum coccineum</name>
    <dbReference type="NCBI Taxonomy" id="301880"/>
    <lineage>
        <taxon>Eukaryota</taxon>
        <taxon>Viridiplantae</taxon>
        <taxon>Streptophyta</taxon>
        <taxon>Embryophyta</taxon>
        <taxon>Tracheophyta</taxon>
        <taxon>Spermatophyta</taxon>
        <taxon>Magnoliopsida</taxon>
        <taxon>eudicotyledons</taxon>
        <taxon>Gunneridae</taxon>
        <taxon>Pentapetalae</taxon>
        <taxon>asterids</taxon>
        <taxon>campanulids</taxon>
        <taxon>Asterales</taxon>
        <taxon>Asteraceae</taxon>
        <taxon>Asteroideae</taxon>
        <taxon>Anthemideae</taxon>
        <taxon>Anthemidinae</taxon>
        <taxon>Tanacetum</taxon>
    </lineage>
</organism>
<evidence type="ECO:0000256" key="5">
    <source>
        <dbReference type="SAM" id="MobiDB-lite"/>
    </source>
</evidence>
<comment type="function">
    <text evidence="4">Component of the Mediator complex, a coactivator involved in the regulated transcription of nearly all RNA polymerase II-dependent genes. Mediator functions as a bridge to convey information from gene-specific regulatory proteins to the basal RNA polymerase II transcription machinery. Mediator is recruited to promoters by direct interactions with regulatory proteins and serves as a scaffold for the assembly of a functional pre-initiation complex with RNA polymerase II and the general transcription factors.</text>
</comment>